<proteinExistence type="predicted"/>
<protein>
    <recommendedName>
        <fullName evidence="3">Cyclophilin-like domain-containing protein</fullName>
    </recommendedName>
</protein>
<dbReference type="AlphaFoldDB" id="A0A4P6M019"/>
<dbReference type="PROSITE" id="PS51257">
    <property type="entry name" value="PROKAR_LIPOPROTEIN"/>
    <property type="match status" value="1"/>
</dbReference>
<dbReference type="Proteomes" id="UP000289794">
    <property type="component" value="Chromosome"/>
</dbReference>
<dbReference type="RefSeq" id="WP_130181807.1">
    <property type="nucleotide sequence ID" value="NZ_CP035945.1"/>
</dbReference>
<sequence>MKKVIGMAAAMVLAAAILGGCGQDEQNQDAGSTNQSAAEAGTSANAGTEVSEGTDSSAGSQTVSVGSVLEVRFGDEGEPFMMQLEDNETAAAIARYVGTSDWRLPIYERDPDADYDVMQYYDISSRYDIPSNPETVTSEKAGEVYYSDPNRIVLFYHDAEITGEYTKIGTFDATDAFVTAVEENPVLEGWGNKIVLISQP</sequence>
<name>A0A4P6M019_9FIRM</name>
<feature type="chain" id="PRO_5038633553" description="Cyclophilin-like domain-containing protein" evidence="2">
    <location>
        <begin position="23"/>
        <end position="200"/>
    </location>
</feature>
<evidence type="ECO:0000313" key="5">
    <source>
        <dbReference type="Proteomes" id="UP000289794"/>
    </source>
</evidence>
<evidence type="ECO:0000259" key="3">
    <source>
        <dbReference type="Pfam" id="PF18050"/>
    </source>
</evidence>
<evidence type="ECO:0000313" key="4">
    <source>
        <dbReference type="EMBL" id="QBE98354.1"/>
    </source>
</evidence>
<feature type="region of interest" description="Disordered" evidence="1">
    <location>
        <begin position="25"/>
        <end position="62"/>
    </location>
</feature>
<feature type="domain" description="Cyclophilin-like" evidence="3">
    <location>
        <begin position="77"/>
        <end position="183"/>
    </location>
</feature>
<evidence type="ECO:0000256" key="1">
    <source>
        <dbReference type="SAM" id="MobiDB-lite"/>
    </source>
</evidence>
<dbReference type="Pfam" id="PF18050">
    <property type="entry name" value="Cyclophil_like2"/>
    <property type="match status" value="1"/>
</dbReference>
<dbReference type="EMBL" id="CP035945">
    <property type="protein sequence ID" value="QBE98354.1"/>
    <property type="molecule type" value="Genomic_DNA"/>
</dbReference>
<organism evidence="4 5">
    <name type="scientific">Blautia producta</name>
    <dbReference type="NCBI Taxonomy" id="33035"/>
    <lineage>
        <taxon>Bacteria</taxon>
        <taxon>Bacillati</taxon>
        <taxon>Bacillota</taxon>
        <taxon>Clostridia</taxon>
        <taxon>Lachnospirales</taxon>
        <taxon>Lachnospiraceae</taxon>
        <taxon>Blautia</taxon>
    </lineage>
</organism>
<reference evidence="4 5" key="1">
    <citation type="submission" date="2019-01" db="EMBL/GenBank/DDBJ databases">
        <title>PMF-metabolizing Aryl O-demethylase.</title>
        <authorList>
            <person name="Kim M."/>
        </authorList>
    </citation>
    <scope>NUCLEOTIDE SEQUENCE [LARGE SCALE GENOMIC DNA]</scope>
    <source>
        <strain evidence="4 5">PMF1</strain>
    </source>
</reference>
<feature type="signal peptide" evidence="2">
    <location>
        <begin position="1"/>
        <end position="22"/>
    </location>
</feature>
<accession>A0A4P6M019</accession>
<dbReference type="InterPro" id="IPR041183">
    <property type="entry name" value="Cyclophilin-like"/>
</dbReference>
<gene>
    <name evidence="4" type="ORF">PMF13cell1_03920</name>
</gene>
<keyword evidence="2" id="KW-0732">Signal</keyword>
<evidence type="ECO:0000256" key="2">
    <source>
        <dbReference type="SAM" id="SignalP"/>
    </source>
</evidence>
<dbReference type="KEGG" id="bpro:PMF13cell1_03920"/>